<dbReference type="OrthoDB" id="5344815at2759"/>
<organism evidence="2 3">
    <name type="scientific">Melanomma pulvis-pyrius CBS 109.77</name>
    <dbReference type="NCBI Taxonomy" id="1314802"/>
    <lineage>
        <taxon>Eukaryota</taxon>
        <taxon>Fungi</taxon>
        <taxon>Dikarya</taxon>
        <taxon>Ascomycota</taxon>
        <taxon>Pezizomycotina</taxon>
        <taxon>Dothideomycetes</taxon>
        <taxon>Pleosporomycetidae</taxon>
        <taxon>Pleosporales</taxon>
        <taxon>Melanommataceae</taxon>
        <taxon>Melanomma</taxon>
    </lineage>
</organism>
<feature type="transmembrane region" description="Helical" evidence="1">
    <location>
        <begin position="214"/>
        <end position="234"/>
    </location>
</feature>
<proteinExistence type="predicted"/>
<dbReference type="AlphaFoldDB" id="A0A6A6XHG1"/>
<dbReference type="InterPro" id="IPR035992">
    <property type="entry name" value="Ricin_B-like_lectins"/>
</dbReference>
<accession>A0A6A6XHG1</accession>
<keyword evidence="3" id="KW-1185">Reference proteome</keyword>
<name>A0A6A6XHG1_9PLEO</name>
<dbReference type="EMBL" id="MU001854">
    <property type="protein sequence ID" value="KAF2795604.1"/>
    <property type="molecule type" value="Genomic_DNA"/>
</dbReference>
<evidence type="ECO:0000313" key="3">
    <source>
        <dbReference type="Proteomes" id="UP000799757"/>
    </source>
</evidence>
<reference evidence="2" key="1">
    <citation type="journal article" date="2020" name="Stud. Mycol.">
        <title>101 Dothideomycetes genomes: a test case for predicting lifestyles and emergence of pathogens.</title>
        <authorList>
            <person name="Haridas S."/>
            <person name="Albert R."/>
            <person name="Binder M."/>
            <person name="Bloem J."/>
            <person name="Labutti K."/>
            <person name="Salamov A."/>
            <person name="Andreopoulos B."/>
            <person name="Baker S."/>
            <person name="Barry K."/>
            <person name="Bills G."/>
            <person name="Bluhm B."/>
            <person name="Cannon C."/>
            <person name="Castanera R."/>
            <person name="Culley D."/>
            <person name="Daum C."/>
            <person name="Ezra D."/>
            <person name="Gonzalez J."/>
            <person name="Henrissat B."/>
            <person name="Kuo A."/>
            <person name="Liang C."/>
            <person name="Lipzen A."/>
            <person name="Lutzoni F."/>
            <person name="Magnuson J."/>
            <person name="Mondo S."/>
            <person name="Nolan M."/>
            <person name="Ohm R."/>
            <person name="Pangilinan J."/>
            <person name="Park H.-J."/>
            <person name="Ramirez L."/>
            <person name="Alfaro M."/>
            <person name="Sun H."/>
            <person name="Tritt A."/>
            <person name="Yoshinaga Y."/>
            <person name="Zwiers L.-H."/>
            <person name="Turgeon B."/>
            <person name="Goodwin S."/>
            <person name="Spatafora J."/>
            <person name="Crous P."/>
            <person name="Grigoriev I."/>
        </authorList>
    </citation>
    <scope>NUCLEOTIDE SEQUENCE</scope>
    <source>
        <strain evidence="2">CBS 109.77</strain>
    </source>
</reference>
<gene>
    <name evidence="2" type="ORF">K505DRAFT_323970</name>
</gene>
<dbReference type="Proteomes" id="UP000799757">
    <property type="component" value="Unassembled WGS sequence"/>
</dbReference>
<evidence type="ECO:0000313" key="2">
    <source>
        <dbReference type="EMBL" id="KAF2795604.1"/>
    </source>
</evidence>
<evidence type="ECO:0000256" key="1">
    <source>
        <dbReference type="SAM" id="Phobius"/>
    </source>
</evidence>
<evidence type="ECO:0008006" key="4">
    <source>
        <dbReference type="Google" id="ProtNLM"/>
    </source>
</evidence>
<protein>
    <recommendedName>
        <fullName evidence="4">Ricin B lectin domain-containing protein</fullName>
    </recommendedName>
</protein>
<keyword evidence="1" id="KW-0472">Membrane</keyword>
<keyword evidence="1" id="KW-0812">Transmembrane</keyword>
<dbReference type="SUPFAM" id="SSF50370">
    <property type="entry name" value="Ricin B-like lectins"/>
    <property type="match status" value="1"/>
</dbReference>
<dbReference type="CDD" id="cd00161">
    <property type="entry name" value="beta-trefoil_Ricin-like"/>
    <property type="match status" value="1"/>
</dbReference>
<keyword evidence="1" id="KW-1133">Transmembrane helix</keyword>
<sequence length="281" mass="30817">MALTPFSPSSYYRFSNANFPNTGISTGYKYENTPPHVGLTHYGSRSSENWQVYRQHTPSGRTIYFLRNYDYGAALQLGVTPEHRAVPQLLPRSGALGQQWSLELGADGKWVLTNELLGNASFLGVSGGGDSGRYTRYVPSMNPSPDGTEHWTVLINVSAGEIKEREALCDVDGLESPSPSQSTYPMIPLPASTSTSFPTTHPPISETYATFTTSLNACIGAFFLLLVTGLAMLWRRRRQNAYIYQPIVATGPVETPCTCANAAPKYEEEEQKVEGKAEDLC</sequence>